<dbReference type="InterPro" id="IPR002731">
    <property type="entry name" value="ATPase_BadF"/>
</dbReference>
<accession>A0A7Y0Q311</accession>
<reference evidence="2 3" key="1">
    <citation type="submission" date="2020-04" db="EMBL/GenBank/DDBJ databases">
        <authorList>
            <person name="Zhang R."/>
            <person name="Schippers A."/>
        </authorList>
    </citation>
    <scope>NUCLEOTIDE SEQUENCE [LARGE SCALE GENOMIC DNA]</scope>
    <source>
        <strain evidence="2 3">DSM 109850</strain>
    </source>
</reference>
<comment type="caution">
    <text evidence="2">The sequence shown here is derived from an EMBL/GenBank/DDBJ whole genome shotgun (WGS) entry which is preliminary data.</text>
</comment>
<gene>
    <name evidence="2" type="ORF">HIJ39_12200</name>
</gene>
<dbReference type="PANTHER" id="PTHR43190">
    <property type="entry name" value="N-ACETYL-D-GLUCOSAMINE KINASE"/>
    <property type="match status" value="1"/>
</dbReference>
<dbReference type="InterPro" id="IPR043129">
    <property type="entry name" value="ATPase_NBD"/>
</dbReference>
<keyword evidence="3" id="KW-1185">Reference proteome</keyword>
<dbReference type="AlphaFoldDB" id="A0A7Y0Q311"/>
<proteinExistence type="predicted"/>
<dbReference type="CDD" id="cd24007">
    <property type="entry name" value="ASKHA_NBD_eukNAGK-like"/>
    <property type="match status" value="1"/>
</dbReference>
<sequence>MMPVRFLGIDGGGSSTRAFILGPHGATLEERHGGPSNVIVVGEERADETVSSLLGIEEQFDAIVAGIAGADRPWVRDFWQTRLSRHAQTVWVTGDYRIAWAALTDGEPGLVAIFGTGSVFYAESPKHQIRLGGYGWKVGDVGSGIMLGQAAVNKVLGALEGWGAETALKDPVLAWADAHDKVTLLNHIYHPEVDWRSVSDLAAAVFRAADQGDSAAAEIIETQAALIERYFFALQQTADLPEGAPVGLAGGLAPFWLPHLEQRNMGSLCVVSREPGIGAARLAARYFYERQEGVSH</sequence>
<dbReference type="Gene3D" id="3.30.420.40">
    <property type="match status" value="2"/>
</dbReference>
<feature type="domain" description="ATPase BadF/BadG/BcrA/BcrD type" evidence="1">
    <location>
        <begin position="7"/>
        <end position="253"/>
    </location>
</feature>
<name>A0A7Y0Q311_9FIRM</name>
<dbReference type="InterPro" id="IPR052519">
    <property type="entry name" value="Euk-type_GlcNAc_Kinase"/>
</dbReference>
<dbReference type="EMBL" id="JABBVZ010000040">
    <property type="protein sequence ID" value="NMP23102.1"/>
    <property type="molecule type" value="Genomic_DNA"/>
</dbReference>
<dbReference type="PANTHER" id="PTHR43190:SF3">
    <property type="entry name" value="N-ACETYL-D-GLUCOSAMINE KINASE"/>
    <property type="match status" value="1"/>
</dbReference>
<evidence type="ECO:0000313" key="3">
    <source>
        <dbReference type="Proteomes" id="UP000533476"/>
    </source>
</evidence>
<organism evidence="2 3">
    <name type="scientific">Sulfobacillus harzensis</name>
    <dbReference type="NCBI Taxonomy" id="2729629"/>
    <lineage>
        <taxon>Bacteria</taxon>
        <taxon>Bacillati</taxon>
        <taxon>Bacillota</taxon>
        <taxon>Clostridia</taxon>
        <taxon>Eubacteriales</taxon>
        <taxon>Clostridiales Family XVII. Incertae Sedis</taxon>
        <taxon>Sulfobacillus</taxon>
    </lineage>
</organism>
<evidence type="ECO:0000313" key="2">
    <source>
        <dbReference type="EMBL" id="NMP23102.1"/>
    </source>
</evidence>
<dbReference type="Pfam" id="PF01869">
    <property type="entry name" value="BcrAD_BadFG"/>
    <property type="match status" value="1"/>
</dbReference>
<dbReference type="SUPFAM" id="SSF53067">
    <property type="entry name" value="Actin-like ATPase domain"/>
    <property type="match status" value="2"/>
</dbReference>
<evidence type="ECO:0000259" key="1">
    <source>
        <dbReference type="Pfam" id="PF01869"/>
    </source>
</evidence>
<protein>
    <submittedName>
        <fullName evidence="2">ATPase</fullName>
    </submittedName>
</protein>
<dbReference type="Proteomes" id="UP000533476">
    <property type="component" value="Unassembled WGS sequence"/>
</dbReference>